<feature type="transmembrane region" description="Helical" evidence="17">
    <location>
        <begin position="194"/>
        <end position="213"/>
    </location>
</feature>
<keyword evidence="6" id="KW-0573">Peptidoglycan synthesis</keyword>
<evidence type="ECO:0000256" key="3">
    <source>
        <dbReference type="ARBA" id="ARBA00022679"/>
    </source>
</evidence>
<evidence type="ECO:0000256" key="4">
    <source>
        <dbReference type="ARBA" id="ARBA00022692"/>
    </source>
</evidence>
<evidence type="ECO:0000256" key="16">
    <source>
        <dbReference type="SAM" id="MobiDB-lite"/>
    </source>
</evidence>
<evidence type="ECO:0000256" key="12">
    <source>
        <dbReference type="ARBA" id="ARBA00041185"/>
    </source>
</evidence>
<comment type="catalytic activity">
    <reaction evidence="15">
        <text>[GlcNAc-(1-&gt;4)-Mur2Ac(oyl-L-Ala-gamma-D-Glu-L-Lys-D-Ala-D-Ala)](n)-di-trans,octa-cis-undecaprenyl diphosphate + beta-D-GlcNAc-(1-&gt;4)-Mur2Ac(oyl-L-Ala-gamma-D-Glu-L-Lys-D-Ala-D-Ala)-di-trans,octa-cis-undecaprenyl diphosphate = [GlcNAc-(1-&gt;4)-Mur2Ac(oyl-L-Ala-gamma-D-Glu-L-Lys-D-Ala-D-Ala)](n+1)-di-trans,octa-cis-undecaprenyl diphosphate + di-trans,octa-cis-undecaprenyl diphosphate + H(+)</text>
        <dbReference type="Rhea" id="RHEA:23708"/>
        <dbReference type="Rhea" id="RHEA-COMP:9602"/>
        <dbReference type="Rhea" id="RHEA-COMP:9603"/>
        <dbReference type="ChEBI" id="CHEBI:15378"/>
        <dbReference type="ChEBI" id="CHEBI:58405"/>
        <dbReference type="ChEBI" id="CHEBI:60033"/>
        <dbReference type="ChEBI" id="CHEBI:78435"/>
        <dbReference type="EC" id="2.4.99.28"/>
    </reaction>
</comment>
<dbReference type="PANTHER" id="PTHR30474:SF2">
    <property type="entry name" value="PEPTIDOGLYCAN GLYCOSYLTRANSFERASE FTSW-RELATED"/>
    <property type="match status" value="1"/>
</dbReference>
<feature type="region of interest" description="Disordered" evidence="16">
    <location>
        <begin position="383"/>
        <end position="405"/>
    </location>
</feature>
<name>A0ABX0UAG7_9FLAO</name>
<keyword evidence="5" id="KW-0133">Cell shape</keyword>
<feature type="transmembrane region" description="Helical" evidence="17">
    <location>
        <begin position="47"/>
        <end position="70"/>
    </location>
</feature>
<feature type="transmembrane region" description="Helical" evidence="17">
    <location>
        <begin position="316"/>
        <end position="340"/>
    </location>
</feature>
<evidence type="ECO:0000313" key="19">
    <source>
        <dbReference type="Proteomes" id="UP000745859"/>
    </source>
</evidence>
<evidence type="ECO:0000256" key="14">
    <source>
        <dbReference type="ARBA" id="ARBA00044770"/>
    </source>
</evidence>
<evidence type="ECO:0000256" key="11">
    <source>
        <dbReference type="ARBA" id="ARBA00038053"/>
    </source>
</evidence>
<dbReference type="Proteomes" id="UP000745859">
    <property type="component" value="Unassembled WGS sequence"/>
</dbReference>
<feature type="transmembrane region" description="Helical" evidence="17">
    <location>
        <begin position="76"/>
        <end position="98"/>
    </location>
</feature>
<feature type="transmembrane region" description="Helical" evidence="17">
    <location>
        <begin position="155"/>
        <end position="187"/>
    </location>
</feature>
<evidence type="ECO:0000256" key="8">
    <source>
        <dbReference type="ARBA" id="ARBA00023136"/>
    </source>
</evidence>
<sequence length="405" mass="43784">MKFIRYIKSYIKGDLFIWALVAVLALFSFMPVYSASTNLVYVAGNGTTIGILIKHAVLLLMGFGIMFFIHRVPYRYFSGVSVVMIPIVIVLLIVTLAQGTTIGGANAARWIRIPIIGVGFQTSTLAGLVIMVYTARYLAKNKDVDISFKESLLKLWVPIALVLMFILPANFSTTAIVFLMVLMVCFVGGYPMKYLAGIVGAGVLVLMLFVLAAKAFPGLMPNRVDTWISRIDAFSDSESKEGYQVENAKIAIATGGLTGKGPGKSVQKNFLPQSSSDFIFAIIVEEYGLMGACVVLLAYFMLTFRMYVATKKAGTVFGKLLVVGVGFPIVFQSVINMMVATNLGPVTGQTLPLISSGGTSIWMTCLAVGMVLSVTASANVTEEELGAQSEDPLESLYPNEQLEEV</sequence>
<evidence type="ECO:0000256" key="10">
    <source>
        <dbReference type="ARBA" id="ARBA00033270"/>
    </source>
</evidence>
<dbReference type="InterPro" id="IPR001182">
    <property type="entry name" value="FtsW/RodA"/>
</dbReference>
<feature type="transmembrane region" description="Helical" evidence="17">
    <location>
        <begin position="110"/>
        <end position="135"/>
    </location>
</feature>
<evidence type="ECO:0000256" key="5">
    <source>
        <dbReference type="ARBA" id="ARBA00022960"/>
    </source>
</evidence>
<evidence type="ECO:0000256" key="13">
    <source>
        <dbReference type="ARBA" id="ARBA00041418"/>
    </source>
</evidence>
<gene>
    <name evidence="18" type="ORF">FHR24_000585</name>
</gene>
<keyword evidence="19" id="KW-1185">Reference proteome</keyword>
<keyword evidence="8 17" id="KW-0472">Membrane</keyword>
<dbReference type="EMBL" id="JAASQL010000001">
    <property type="protein sequence ID" value="NIJ44146.1"/>
    <property type="molecule type" value="Genomic_DNA"/>
</dbReference>
<reference evidence="18 19" key="1">
    <citation type="submission" date="2020-03" db="EMBL/GenBank/DDBJ databases">
        <title>Genomic Encyclopedia of Type Strains, Phase IV (KMG-IV): sequencing the most valuable type-strain genomes for metagenomic binning, comparative biology and taxonomic classification.</title>
        <authorList>
            <person name="Goeker M."/>
        </authorList>
    </citation>
    <scope>NUCLEOTIDE SEQUENCE [LARGE SCALE GENOMIC DNA]</scope>
    <source>
        <strain evidence="18 19">DSM 101599</strain>
    </source>
</reference>
<comment type="subcellular location">
    <subcellularLocation>
        <location evidence="1">Membrane</location>
        <topology evidence="1">Multi-pass membrane protein</topology>
    </subcellularLocation>
</comment>
<evidence type="ECO:0000256" key="6">
    <source>
        <dbReference type="ARBA" id="ARBA00022984"/>
    </source>
</evidence>
<evidence type="ECO:0000256" key="7">
    <source>
        <dbReference type="ARBA" id="ARBA00022989"/>
    </source>
</evidence>
<evidence type="ECO:0000256" key="9">
    <source>
        <dbReference type="ARBA" id="ARBA00032370"/>
    </source>
</evidence>
<keyword evidence="18" id="KW-0132">Cell division</keyword>
<comment type="caution">
    <text evidence="18">The sequence shown here is derived from an EMBL/GenBank/DDBJ whole genome shotgun (WGS) entry which is preliminary data.</text>
</comment>
<dbReference type="GO" id="GO:0051301">
    <property type="term" value="P:cell division"/>
    <property type="evidence" value="ECO:0007669"/>
    <property type="project" value="UniProtKB-KW"/>
</dbReference>
<keyword evidence="2" id="KW-0328">Glycosyltransferase</keyword>
<comment type="similarity">
    <text evidence="11">Belongs to the SEDS family. FtsW subfamily.</text>
</comment>
<dbReference type="PANTHER" id="PTHR30474">
    <property type="entry name" value="CELL CYCLE PROTEIN"/>
    <property type="match status" value="1"/>
</dbReference>
<keyword evidence="3" id="KW-0808">Transferase</keyword>
<dbReference type="EC" id="2.4.99.28" evidence="14"/>
<evidence type="ECO:0000313" key="18">
    <source>
        <dbReference type="EMBL" id="NIJ44146.1"/>
    </source>
</evidence>
<dbReference type="Pfam" id="PF01098">
    <property type="entry name" value="FTSW_RODA_SPOVE"/>
    <property type="match status" value="1"/>
</dbReference>
<proteinExistence type="inferred from homology"/>
<feature type="transmembrane region" description="Helical" evidence="17">
    <location>
        <begin position="360"/>
        <end position="380"/>
    </location>
</feature>
<keyword evidence="18" id="KW-0131">Cell cycle</keyword>
<accession>A0ABX0UAG7</accession>
<evidence type="ECO:0000256" key="17">
    <source>
        <dbReference type="SAM" id="Phobius"/>
    </source>
</evidence>
<evidence type="ECO:0000256" key="2">
    <source>
        <dbReference type="ARBA" id="ARBA00022676"/>
    </source>
</evidence>
<evidence type="ECO:0000256" key="15">
    <source>
        <dbReference type="ARBA" id="ARBA00049902"/>
    </source>
</evidence>
<feature type="transmembrane region" description="Helical" evidence="17">
    <location>
        <begin position="15"/>
        <end position="35"/>
    </location>
</feature>
<organism evidence="18 19">
    <name type="scientific">Wenyingzhuangia heitensis</name>
    <dbReference type="NCBI Taxonomy" id="1487859"/>
    <lineage>
        <taxon>Bacteria</taxon>
        <taxon>Pseudomonadati</taxon>
        <taxon>Bacteroidota</taxon>
        <taxon>Flavobacteriia</taxon>
        <taxon>Flavobacteriales</taxon>
        <taxon>Flavobacteriaceae</taxon>
        <taxon>Wenyingzhuangia</taxon>
    </lineage>
</organism>
<evidence type="ECO:0000256" key="1">
    <source>
        <dbReference type="ARBA" id="ARBA00004141"/>
    </source>
</evidence>
<protein>
    <recommendedName>
        <fullName evidence="12">Probable peptidoglycan glycosyltransferase FtsW</fullName>
        <ecNumber evidence="14">2.4.99.28</ecNumber>
    </recommendedName>
    <alternativeName>
        <fullName evidence="13">Cell division protein FtsW</fullName>
    </alternativeName>
    <alternativeName>
        <fullName evidence="10">Cell wall polymerase</fullName>
    </alternativeName>
    <alternativeName>
        <fullName evidence="9">Peptidoglycan polymerase</fullName>
    </alternativeName>
</protein>
<keyword evidence="7 17" id="KW-1133">Transmembrane helix</keyword>
<feature type="transmembrane region" description="Helical" evidence="17">
    <location>
        <begin position="278"/>
        <end position="304"/>
    </location>
</feature>
<keyword evidence="4 17" id="KW-0812">Transmembrane</keyword>